<feature type="compositionally biased region" description="Gly residues" evidence="1">
    <location>
        <begin position="52"/>
        <end position="70"/>
    </location>
</feature>
<feature type="compositionally biased region" description="Gly residues" evidence="1">
    <location>
        <begin position="85"/>
        <end position="104"/>
    </location>
</feature>
<feature type="non-terminal residue" evidence="3">
    <location>
        <position position="104"/>
    </location>
</feature>
<evidence type="ECO:0000256" key="2">
    <source>
        <dbReference type="SAM" id="SignalP"/>
    </source>
</evidence>
<feature type="region of interest" description="Disordered" evidence="1">
    <location>
        <begin position="26"/>
        <end position="104"/>
    </location>
</feature>
<evidence type="ECO:0008006" key="5">
    <source>
        <dbReference type="Google" id="ProtNLM"/>
    </source>
</evidence>
<sequence length="104" mass="9227">MPGIHRSTIAVAAALALTAQFAPHFGHASRAAQQSSYDRSGDGRHDAPLSGDDGGPGSPGPGGTGAGDGGAPTAPAGPSANSGDPGNGGGGGGGGGAAGGAGAA</sequence>
<feature type="signal peptide" evidence="2">
    <location>
        <begin position="1"/>
        <end position="21"/>
    </location>
</feature>
<accession>A0A9X3N3T3</accession>
<name>A0A9X3N3T3_9ACTN</name>
<proteinExistence type="predicted"/>
<dbReference type="EMBL" id="JAPDOD010000033">
    <property type="protein sequence ID" value="MDA0164333.1"/>
    <property type="molecule type" value="Genomic_DNA"/>
</dbReference>
<dbReference type="Proteomes" id="UP001149140">
    <property type="component" value="Unassembled WGS sequence"/>
</dbReference>
<feature type="compositionally biased region" description="Low complexity" evidence="1">
    <location>
        <begin position="71"/>
        <end position="84"/>
    </location>
</feature>
<reference evidence="3" key="1">
    <citation type="submission" date="2022-10" db="EMBL/GenBank/DDBJ databases">
        <title>The WGS of Solirubrobacter ginsenosidimutans DSM 21036.</title>
        <authorList>
            <person name="Jiang Z."/>
        </authorList>
    </citation>
    <scope>NUCLEOTIDE SEQUENCE</scope>
    <source>
        <strain evidence="3">DSM 21036</strain>
    </source>
</reference>
<evidence type="ECO:0000313" key="3">
    <source>
        <dbReference type="EMBL" id="MDA0164333.1"/>
    </source>
</evidence>
<keyword evidence="4" id="KW-1185">Reference proteome</keyword>
<dbReference type="AlphaFoldDB" id="A0A9X3N3T3"/>
<organism evidence="3 4">
    <name type="scientific">Solirubrobacter ginsenosidimutans</name>
    <dbReference type="NCBI Taxonomy" id="490573"/>
    <lineage>
        <taxon>Bacteria</taxon>
        <taxon>Bacillati</taxon>
        <taxon>Actinomycetota</taxon>
        <taxon>Thermoleophilia</taxon>
        <taxon>Solirubrobacterales</taxon>
        <taxon>Solirubrobacteraceae</taxon>
        <taxon>Solirubrobacter</taxon>
    </lineage>
</organism>
<protein>
    <recommendedName>
        <fullName evidence="5">BatC protein</fullName>
    </recommendedName>
</protein>
<gene>
    <name evidence="3" type="ORF">OM076_28945</name>
</gene>
<feature type="chain" id="PRO_5040824242" description="BatC protein" evidence="2">
    <location>
        <begin position="22"/>
        <end position="104"/>
    </location>
</feature>
<evidence type="ECO:0000256" key="1">
    <source>
        <dbReference type="SAM" id="MobiDB-lite"/>
    </source>
</evidence>
<comment type="caution">
    <text evidence="3">The sequence shown here is derived from an EMBL/GenBank/DDBJ whole genome shotgun (WGS) entry which is preliminary data.</text>
</comment>
<evidence type="ECO:0000313" key="4">
    <source>
        <dbReference type="Proteomes" id="UP001149140"/>
    </source>
</evidence>
<keyword evidence="2" id="KW-0732">Signal</keyword>